<reference evidence="1 2" key="1">
    <citation type="submission" date="2019-11" db="EMBL/GenBank/DDBJ databases">
        <title>Whole genome sequence of Haloferax sp. MBLA0076.</title>
        <authorList>
            <person name="Seo M.-J."/>
            <person name="Cho E.-S."/>
        </authorList>
    </citation>
    <scope>NUCLEOTIDE SEQUENCE [LARGE SCALE GENOMIC DNA]</scope>
    <source>
        <strain evidence="1 2">MBLA0076</strain>
    </source>
</reference>
<dbReference type="SUPFAM" id="SSF46785">
    <property type="entry name" value="Winged helix' DNA-binding domain"/>
    <property type="match status" value="1"/>
</dbReference>
<dbReference type="InterPro" id="IPR036390">
    <property type="entry name" value="WH_DNA-bd_sf"/>
</dbReference>
<keyword evidence="2" id="KW-1185">Reference proteome</keyword>
<protein>
    <submittedName>
        <fullName evidence="1">TrmB family transcriptional regulator</fullName>
    </submittedName>
</protein>
<dbReference type="Gene3D" id="1.10.10.10">
    <property type="entry name" value="Winged helix-like DNA-binding domain superfamily/Winged helix DNA-binding domain"/>
    <property type="match status" value="1"/>
</dbReference>
<organism evidence="1 2">
    <name type="scientific">Haloferax litoreum</name>
    <dbReference type="NCBI Taxonomy" id="2666140"/>
    <lineage>
        <taxon>Archaea</taxon>
        <taxon>Methanobacteriati</taxon>
        <taxon>Methanobacteriota</taxon>
        <taxon>Stenosarchaea group</taxon>
        <taxon>Halobacteria</taxon>
        <taxon>Halobacteriales</taxon>
        <taxon>Haloferacaceae</taxon>
        <taxon>Haloferax</taxon>
    </lineage>
</organism>
<proteinExistence type="predicted"/>
<dbReference type="InterPro" id="IPR036388">
    <property type="entry name" value="WH-like_DNA-bd_sf"/>
</dbReference>
<accession>A0A6A8GJ54</accession>
<sequence>MQQTVPTIELPGELESPSAKLVYLYLTTHDGASITELQDGLEMKKISLYSILSTLCKRELVRQESERYHVAQ</sequence>
<evidence type="ECO:0000313" key="1">
    <source>
        <dbReference type="EMBL" id="MRX22492.1"/>
    </source>
</evidence>
<dbReference type="AlphaFoldDB" id="A0A6A8GJ54"/>
<evidence type="ECO:0000313" key="2">
    <source>
        <dbReference type="Proteomes" id="UP000439022"/>
    </source>
</evidence>
<dbReference type="EMBL" id="WKJO01000001">
    <property type="protein sequence ID" value="MRX22492.1"/>
    <property type="molecule type" value="Genomic_DNA"/>
</dbReference>
<dbReference type="RefSeq" id="WP_151162976.1">
    <property type="nucleotide sequence ID" value="NZ_WKJO01000001.1"/>
</dbReference>
<gene>
    <name evidence="1" type="ORF">GJR96_11060</name>
</gene>
<comment type="caution">
    <text evidence="1">The sequence shown here is derived from an EMBL/GenBank/DDBJ whole genome shotgun (WGS) entry which is preliminary data.</text>
</comment>
<dbReference type="Proteomes" id="UP000439022">
    <property type="component" value="Unassembled WGS sequence"/>
</dbReference>
<name>A0A6A8GJ54_9EURY</name>